<dbReference type="SFLD" id="SFLDG01138">
    <property type="entry name" value="C1.6.2:_Deoxy-d-mannose-octulo"/>
    <property type="match status" value="1"/>
</dbReference>
<evidence type="ECO:0000313" key="14">
    <source>
        <dbReference type="EMBL" id="SEG53780.1"/>
    </source>
</evidence>
<dbReference type="CDD" id="cd01630">
    <property type="entry name" value="HAD_KDO-like"/>
    <property type="match status" value="1"/>
</dbReference>
<dbReference type="GO" id="GO:0046872">
    <property type="term" value="F:metal ion binding"/>
    <property type="evidence" value="ECO:0007669"/>
    <property type="project" value="UniProtKB-UniRule"/>
</dbReference>
<dbReference type="SUPFAM" id="SSF56784">
    <property type="entry name" value="HAD-like"/>
    <property type="match status" value="1"/>
</dbReference>
<dbReference type="EMBL" id="FNVQ01000002">
    <property type="protein sequence ID" value="SEG53780.1"/>
    <property type="molecule type" value="Genomic_DNA"/>
</dbReference>
<evidence type="ECO:0000256" key="5">
    <source>
        <dbReference type="ARBA" id="ARBA00013066"/>
    </source>
</evidence>
<organism evidence="14 15">
    <name type="scientific">Marinobacterium lutimaris</name>
    <dbReference type="NCBI Taxonomy" id="568106"/>
    <lineage>
        <taxon>Bacteria</taxon>
        <taxon>Pseudomonadati</taxon>
        <taxon>Pseudomonadota</taxon>
        <taxon>Gammaproteobacteria</taxon>
        <taxon>Oceanospirillales</taxon>
        <taxon>Oceanospirillaceae</taxon>
        <taxon>Marinobacterium</taxon>
    </lineage>
</organism>
<dbReference type="SFLD" id="SFLDG01136">
    <property type="entry name" value="C1.6:_Phosphoserine_Phosphatas"/>
    <property type="match status" value="1"/>
</dbReference>
<dbReference type="RefSeq" id="WP_104003395.1">
    <property type="nucleotide sequence ID" value="NZ_FNVQ01000002.1"/>
</dbReference>
<evidence type="ECO:0000256" key="13">
    <source>
        <dbReference type="PIRSR" id="PIRSR006118-2"/>
    </source>
</evidence>
<evidence type="ECO:0000256" key="1">
    <source>
        <dbReference type="ARBA" id="ARBA00000898"/>
    </source>
</evidence>
<dbReference type="PIRSF" id="PIRSF006118">
    <property type="entry name" value="KDO8-P_Ptase"/>
    <property type="match status" value="1"/>
</dbReference>
<evidence type="ECO:0000256" key="10">
    <source>
        <dbReference type="ARBA" id="ARBA00022985"/>
    </source>
</evidence>
<evidence type="ECO:0000256" key="7">
    <source>
        <dbReference type="ARBA" id="ARBA00022723"/>
    </source>
</evidence>
<comment type="function">
    <text evidence="12">Catalyzes the hydrolysis of 3-deoxy-D-manno-octulosonate 8-phosphate (KDO 8-P) to 3-deoxy-D-manno-octulosonate (KDO) and inorganic phosphate.</text>
</comment>
<evidence type="ECO:0000256" key="6">
    <source>
        <dbReference type="ARBA" id="ARBA00020092"/>
    </source>
</evidence>
<keyword evidence="15" id="KW-1185">Reference proteome</keyword>
<keyword evidence="10 12" id="KW-0448">Lipopolysaccharide biosynthesis</keyword>
<dbReference type="InterPro" id="IPR036412">
    <property type="entry name" value="HAD-like_sf"/>
</dbReference>
<evidence type="ECO:0000256" key="9">
    <source>
        <dbReference type="ARBA" id="ARBA00022842"/>
    </source>
</evidence>
<proteinExistence type="inferred from homology"/>
<dbReference type="EC" id="3.1.3.45" evidence="5 12"/>
<dbReference type="GO" id="GO:0008781">
    <property type="term" value="F:N-acylneuraminate cytidylyltransferase activity"/>
    <property type="evidence" value="ECO:0007669"/>
    <property type="project" value="TreeGrafter"/>
</dbReference>
<evidence type="ECO:0000313" key="15">
    <source>
        <dbReference type="Proteomes" id="UP000236745"/>
    </source>
</evidence>
<dbReference type="Gene3D" id="3.40.50.1000">
    <property type="entry name" value="HAD superfamily/HAD-like"/>
    <property type="match status" value="1"/>
</dbReference>
<feature type="binding site" evidence="13">
    <location>
        <position position="22"/>
    </location>
    <ligand>
        <name>Mg(2+)</name>
        <dbReference type="ChEBI" id="CHEBI:18420"/>
    </ligand>
</feature>
<dbReference type="PANTHER" id="PTHR21485">
    <property type="entry name" value="HAD SUPERFAMILY MEMBERS CMAS AND KDSC"/>
    <property type="match status" value="1"/>
</dbReference>
<protein>
    <recommendedName>
        <fullName evidence="6 12">3-deoxy-D-manno-octulosonate 8-phosphate phosphatase KdsC</fullName>
        <ecNumber evidence="5 12">3.1.3.45</ecNumber>
    </recommendedName>
    <alternativeName>
        <fullName evidence="11 12">KDO 8-P phosphatase</fullName>
    </alternativeName>
</protein>
<comment type="subunit">
    <text evidence="4 12">Homotetramer.</text>
</comment>
<evidence type="ECO:0000256" key="3">
    <source>
        <dbReference type="ARBA" id="ARBA00005893"/>
    </source>
</evidence>
<evidence type="ECO:0000256" key="4">
    <source>
        <dbReference type="ARBA" id="ARBA00011881"/>
    </source>
</evidence>
<comment type="cofactor">
    <cofactor evidence="2 12 13">
        <name>Mg(2+)</name>
        <dbReference type="ChEBI" id="CHEBI:18420"/>
    </cofactor>
</comment>
<keyword evidence="9 12" id="KW-0460">Magnesium</keyword>
<evidence type="ECO:0000256" key="8">
    <source>
        <dbReference type="ARBA" id="ARBA00022801"/>
    </source>
</evidence>
<comment type="similarity">
    <text evidence="3 12">Belongs to the KdsC family.</text>
</comment>
<evidence type="ECO:0000256" key="11">
    <source>
        <dbReference type="ARBA" id="ARBA00031051"/>
    </source>
</evidence>
<name>A0A1H6AZK6_9GAMM</name>
<dbReference type="OrthoDB" id="9805604at2"/>
<dbReference type="NCBIfam" id="TIGR01670">
    <property type="entry name" value="KdsC-phosphatas"/>
    <property type="match status" value="1"/>
</dbReference>
<evidence type="ECO:0000256" key="12">
    <source>
        <dbReference type="PIRNR" id="PIRNR006118"/>
    </source>
</evidence>
<feature type="binding site" evidence="13">
    <location>
        <position position="24"/>
    </location>
    <ligand>
        <name>substrate</name>
    </ligand>
</feature>
<dbReference type="PANTHER" id="PTHR21485:SF6">
    <property type="entry name" value="N-ACYLNEURAMINATE CYTIDYLYLTRANSFERASE-RELATED"/>
    <property type="match status" value="1"/>
</dbReference>
<dbReference type="Pfam" id="PF08282">
    <property type="entry name" value="Hydrolase_3"/>
    <property type="match status" value="1"/>
</dbReference>
<reference evidence="14 15" key="1">
    <citation type="submission" date="2016-10" db="EMBL/GenBank/DDBJ databases">
        <authorList>
            <person name="de Groot N.N."/>
        </authorList>
    </citation>
    <scope>NUCLEOTIDE SEQUENCE [LARGE SCALE GENOMIC DNA]</scope>
    <source>
        <strain evidence="14 15">DSM 22012</strain>
    </source>
</reference>
<dbReference type="InterPro" id="IPR023214">
    <property type="entry name" value="HAD_sf"/>
</dbReference>
<dbReference type="FunFam" id="3.40.50.1000:FF:000029">
    <property type="entry name" value="3-deoxy-D-manno-octulosonate 8-phosphate phosphatase KdsC"/>
    <property type="match status" value="1"/>
</dbReference>
<accession>A0A1H6AZK6</accession>
<sequence length="178" mass="19443">MLDNLSTEQLDKLKKIGLVVFDVDGILNSGQLNFLADGREIKSFSILDGLGIKLLHKGGIKSAIITGRRSPQVELRAEALGINYLRQGREDKRIALEELWQETGFDAASTAYIGDDLPDLGAIRAAGFGATVPNGHWYVREQADWVSSTPGGQGAGREFCELILAAQDKLMPILEEYL</sequence>
<evidence type="ECO:0000256" key="2">
    <source>
        <dbReference type="ARBA" id="ARBA00001946"/>
    </source>
</evidence>
<gene>
    <name evidence="14" type="ORF">SAMN05444390_102298</name>
</gene>
<keyword evidence="7 12" id="KW-0479">Metal-binding</keyword>
<dbReference type="GO" id="GO:0009103">
    <property type="term" value="P:lipopolysaccharide biosynthetic process"/>
    <property type="evidence" value="ECO:0007669"/>
    <property type="project" value="UniProtKB-UniRule"/>
</dbReference>
<comment type="catalytic activity">
    <reaction evidence="1 12">
        <text>3-deoxy-alpha-D-manno-2-octulosonate-8-phosphate + H2O = 3-deoxy-alpha-D-manno-oct-2-ulosonate + phosphate</text>
        <dbReference type="Rhea" id="RHEA:11500"/>
        <dbReference type="ChEBI" id="CHEBI:15377"/>
        <dbReference type="ChEBI" id="CHEBI:43474"/>
        <dbReference type="ChEBI" id="CHEBI:85985"/>
        <dbReference type="ChEBI" id="CHEBI:85986"/>
        <dbReference type="EC" id="3.1.3.45"/>
    </reaction>
</comment>
<dbReference type="GO" id="GO:0019143">
    <property type="term" value="F:3-deoxy-manno-octulosonate-8-phosphatase activity"/>
    <property type="evidence" value="ECO:0007669"/>
    <property type="project" value="UniProtKB-UniRule"/>
</dbReference>
<dbReference type="InterPro" id="IPR010023">
    <property type="entry name" value="KdsC_fam"/>
</dbReference>
<dbReference type="AlphaFoldDB" id="A0A1H6AZK6"/>
<keyword evidence="8 12" id="KW-0378">Hydrolase</keyword>
<dbReference type="InterPro" id="IPR050793">
    <property type="entry name" value="CMP-NeuNAc_synthase"/>
</dbReference>
<dbReference type="Proteomes" id="UP000236745">
    <property type="component" value="Unassembled WGS sequence"/>
</dbReference>
<dbReference type="SFLD" id="SFLDS00003">
    <property type="entry name" value="Haloacid_Dehalogenase"/>
    <property type="match status" value="1"/>
</dbReference>
<feature type="binding site" evidence="13">
    <location>
        <position position="115"/>
    </location>
    <ligand>
        <name>Mg(2+)</name>
        <dbReference type="ChEBI" id="CHEBI:18420"/>
    </ligand>
</feature>